<reference evidence="2" key="2">
    <citation type="submission" date="2020-08" db="EMBL/GenBank/DDBJ databases">
        <authorList>
            <person name="Shumante A."/>
            <person name="Zimin A.V."/>
            <person name="Puiu D."/>
            <person name="Salzberg S.L."/>
        </authorList>
    </citation>
    <scope>NUCLEOTIDE SEQUENCE</scope>
    <source>
        <strain evidence="2">WC2-LM</strain>
        <tissue evidence="2">Liver</tissue>
    </source>
</reference>
<dbReference type="AlphaFoldDB" id="A0A5E4AH65"/>
<name>A0A5E4AH65_MARMO</name>
<dbReference type="Proteomes" id="UP000335636">
    <property type="component" value="Unassembled WGS sequence"/>
</dbReference>
<reference evidence="3 4" key="1">
    <citation type="submission" date="2019-04" db="EMBL/GenBank/DDBJ databases">
        <authorList>
            <person name="Alioto T."/>
            <person name="Alioto T."/>
        </authorList>
    </citation>
    <scope>NUCLEOTIDE SEQUENCE [LARGE SCALE GENOMIC DNA]</scope>
</reference>
<gene>
    <name evidence="2" type="ORF">GHT09_002405</name>
    <name evidence="3" type="ORF">MONAX_5E012690</name>
</gene>
<evidence type="ECO:0000256" key="1">
    <source>
        <dbReference type="SAM" id="MobiDB-lite"/>
    </source>
</evidence>
<keyword evidence="4" id="KW-1185">Reference proteome</keyword>
<dbReference type="EMBL" id="CABDUW010000062">
    <property type="protein sequence ID" value="VTJ56139.1"/>
    <property type="molecule type" value="Genomic_DNA"/>
</dbReference>
<evidence type="ECO:0000313" key="3">
    <source>
        <dbReference type="EMBL" id="VTJ56139.1"/>
    </source>
</evidence>
<sequence length="102" mass="11567">MQSYCPQREDDMERSRSHLEQELPGRLFYAMTFVLENRKAAPCLLEVITTRGKVVSYMSSPLPQDGCLLGQPSEWTTGVTPHPPDPLSQETSSSFCHRRSHT</sequence>
<feature type="region of interest" description="Disordered" evidence="1">
    <location>
        <begin position="1"/>
        <end position="20"/>
    </location>
</feature>
<protein>
    <submittedName>
        <fullName evidence="3">Uncharacterized protein</fullName>
    </submittedName>
</protein>
<accession>A0A5E4AH65</accession>
<dbReference type="EMBL" id="WJEC01000097">
    <property type="protein sequence ID" value="KAF7485848.1"/>
    <property type="molecule type" value="Genomic_DNA"/>
</dbReference>
<evidence type="ECO:0000313" key="2">
    <source>
        <dbReference type="EMBL" id="KAF7485848.1"/>
    </source>
</evidence>
<dbReference type="Proteomes" id="UP000662637">
    <property type="component" value="Unassembled WGS sequence"/>
</dbReference>
<organism evidence="3 4">
    <name type="scientific">Marmota monax</name>
    <name type="common">Woodchuck</name>
    <dbReference type="NCBI Taxonomy" id="9995"/>
    <lineage>
        <taxon>Eukaryota</taxon>
        <taxon>Metazoa</taxon>
        <taxon>Chordata</taxon>
        <taxon>Craniata</taxon>
        <taxon>Vertebrata</taxon>
        <taxon>Euteleostomi</taxon>
        <taxon>Mammalia</taxon>
        <taxon>Eutheria</taxon>
        <taxon>Euarchontoglires</taxon>
        <taxon>Glires</taxon>
        <taxon>Rodentia</taxon>
        <taxon>Sciuromorpha</taxon>
        <taxon>Sciuridae</taxon>
        <taxon>Xerinae</taxon>
        <taxon>Marmotini</taxon>
        <taxon>Marmota</taxon>
    </lineage>
</organism>
<feature type="compositionally biased region" description="Basic and acidic residues" evidence="1">
    <location>
        <begin position="7"/>
        <end position="20"/>
    </location>
</feature>
<evidence type="ECO:0000313" key="4">
    <source>
        <dbReference type="Proteomes" id="UP000335636"/>
    </source>
</evidence>
<feature type="region of interest" description="Disordered" evidence="1">
    <location>
        <begin position="69"/>
        <end position="102"/>
    </location>
</feature>
<proteinExistence type="predicted"/>